<dbReference type="SUPFAM" id="SSF54928">
    <property type="entry name" value="RNA-binding domain, RBD"/>
    <property type="match status" value="2"/>
</dbReference>
<feature type="compositionally biased region" description="Low complexity" evidence="4">
    <location>
        <begin position="750"/>
        <end position="776"/>
    </location>
</feature>
<evidence type="ECO:0000313" key="8">
    <source>
        <dbReference type="Proteomes" id="UP000306954"/>
    </source>
</evidence>
<gene>
    <name evidence="7" type="ORF">E3P90_01869</name>
</gene>
<keyword evidence="5" id="KW-1133">Transmembrane helix</keyword>
<feature type="region of interest" description="Disordered" evidence="4">
    <location>
        <begin position="738"/>
        <end position="780"/>
    </location>
</feature>
<feature type="region of interest" description="Disordered" evidence="4">
    <location>
        <begin position="856"/>
        <end position="946"/>
    </location>
</feature>
<dbReference type="AlphaFoldDB" id="A0A4T0HG42"/>
<keyword evidence="5" id="KW-0472">Membrane</keyword>
<dbReference type="Proteomes" id="UP000306954">
    <property type="component" value="Unassembled WGS sequence"/>
</dbReference>
<evidence type="ECO:0000259" key="6">
    <source>
        <dbReference type="PROSITE" id="PS50102"/>
    </source>
</evidence>
<organism evidence="7 8">
    <name type="scientific">Wallemia ichthyophaga</name>
    <dbReference type="NCBI Taxonomy" id="245174"/>
    <lineage>
        <taxon>Eukaryota</taxon>
        <taxon>Fungi</taxon>
        <taxon>Dikarya</taxon>
        <taxon>Basidiomycota</taxon>
        <taxon>Wallemiomycotina</taxon>
        <taxon>Wallemiomycetes</taxon>
        <taxon>Wallemiales</taxon>
        <taxon>Wallemiaceae</taxon>
        <taxon>Wallemia</taxon>
    </lineage>
</organism>
<evidence type="ECO:0000256" key="5">
    <source>
        <dbReference type="SAM" id="Phobius"/>
    </source>
</evidence>
<protein>
    <recommendedName>
        <fullName evidence="6">RRM domain-containing protein</fullName>
    </recommendedName>
</protein>
<feature type="domain" description="RRM" evidence="6">
    <location>
        <begin position="236"/>
        <end position="313"/>
    </location>
</feature>
<dbReference type="PANTHER" id="PTHR36819">
    <property type="entry name" value="REGULATOR OF PHOSPHOLIPASE D SRF1"/>
    <property type="match status" value="1"/>
</dbReference>
<dbReference type="SMART" id="SM00360">
    <property type="entry name" value="RRM"/>
    <property type="match status" value="2"/>
</dbReference>
<evidence type="ECO:0000256" key="4">
    <source>
        <dbReference type="SAM" id="MobiDB-lite"/>
    </source>
</evidence>
<dbReference type="InterPro" id="IPR012677">
    <property type="entry name" value="Nucleotide-bd_a/b_plait_sf"/>
</dbReference>
<keyword evidence="2 3" id="KW-0694">RNA-binding</keyword>
<dbReference type="Gene3D" id="3.30.70.330">
    <property type="match status" value="1"/>
</dbReference>
<feature type="transmembrane region" description="Helical" evidence="5">
    <location>
        <begin position="1013"/>
        <end position="1041"/>
    </location>
</feature>
<sequence>MDCDISTYPPHPILQTPKLCISGLRSHTITSQEIASQLVGCLPVRVVAHTEQDAIGIPIHADVQFKQLYSAEKALTIYPQITFPEHETTLGLLPYDSQDQVAHIPPPPATTPRFFRNLPQSITPNEVYDLCRTCGPLYSIKMVNSGVAVVWAWDESTSLRLEEDLHCTEYENCTISVTKYDSSKESSHLHPKAAAFVPNTHSNTTTGLHTPHTPSYFGHGPGQQVQYTGSNLIDPCNLFVKNLDHSLASNDLFDAFKSFGHIVSARVMRDENDQSRGFGFVSYQSPESAKAALHAMNGVGVRTKAITVRFHEPKQLRQEKLAARFSKNDRLGVSSPVSPIPSDYGMNSNLNSPPLSATPSMGGGGGVGVGVGVTVNGRRGSGSYFKAALSAHMAPSLGEFKTMTASMRSEMLGGHLLRSLHDVGVSDIDVVDAVDRLISTYGLDNLVECLHNRDALLRCYKGTHGAPVEAHLNALRIDNSVVGSSTDVITPASEESGRLIIAVQNLGERDYKKIGEMLGQLGKKERAMCLFSNEYLIQKVRDAKVLVEVECDNEIDAKDEKNKEDGNDEQMRAQDALKMAVNEMGLLNEDIYRHTQDWFEGLQGLESKKQKQKIGERLFKKIKAEGIKGNTAKITVKLLDNEDLYSSEVVYDSLVKEVLQRHETEIEDGLRGLKRGVYDLGVNYAKRIYSAISQQQQEYIPLDDEQEREQNQEQSSNIAQLISSYTPTVITNQLSNQLTRRGAKTDDQQKQPTQQTQPTAQTQPKPKTNKNKQQPQDTSKDASSWLFGYFLQAWAGDEPSTSQPHDEYEEHGRTGPVELFHASTTDLTHQLYPTHSQATSADLKWWKLTLPAKLKEKERDRERDRDREREKPTSSPINPMRASSDSDHDGSASPSARIGPSNLAQLHDQTHQMHPPRSQLSSFDDSFIERPSTSSQQHPTLRSHNRLAKKELDNAALYRRRKLGRRTKKDKLRKFLLHSAYVPLLFRSLNLGFTTATLAVCIRLRLLEGRHGVVGISGAGAIIGIIFAPMTLTHVMVSIYLEYFYGRPIGIWGIRSKMAHTLLDLVFICFWSAELSLVFDNYFTSLLSCSTKSAWWSNVTQANERTTDSLINEIEQGTMCNYLGALIGLVFVGMVLYLVNLIVSLYRIYERVRLHQVLYNESS</sequence>
<evidence type="ECO:0000256" key="1">
    <source>
        <dbReference type="ARBA" id="ARBA00022737"/>
    </source>
</evidence>
<dbReference type="Pfam" id="PF00076">
    <property type="entry name" value="RRM_1"/>
    <property type="match status" value="1"/>
</dbReference>
<dbReference type="InterPro" id="IPR000504">
    <property type="entry name" value="RRM_dom"/>
</dbReference>
<dbReference type="InterPro" id="IPR037737">
    <property type="entry name" value="Srf1"/>
</dbReference>
<feature type="transmembrane region" description="Helical" evidence="5">
    <location>
        <begin position="975"/>
        <end position="993"/>
    </location>
</feature>
<feature type="compositionally biased region" description="Polar residues" evidence="4">
    <location>
        <begin position="931"/>
        <end position="940"/>
    </location>
</feature>
<dbReference type="GO" id="GO:0009967">
    <property type="term" value="P:positive regulation of signal transduction"/>
    <property type="evidence" value="ECO:0007669"/>
    <property type="project" value="UniProtKB-ARBA"/>
</dbReference>
<dbReference type="GO" id="GO:0010629">
    <property type="term" value="P:negative regulation of gene expression"/>
    <property type="evidence" value="ECO:0007669"/>
    <property type="project" value="UniProtKB-ARBA"/>
</dbReference>
<evidence type="ECO:0000256" key="2">
    <source>
        <dbReference type="ARBA" id="ARBA00022884"/>
    </source>
</evidence>
<name>A0A4T0HG42_WALIC</name>
<dbReference type="PROSITE" id="PS50102">
    <property type="entry name" value="RRM"/>
    <property type="match status" value="1"/>
</dbReference>
<feature type="compositionally biased region" description="Basic and acidic residues" evidence="4">
    <location>
        <begin position="856"/>
        <end position="872"/>
    </location>
</feature>
<reference evidence="7 8" key="1">
    <citation type="submission" date="2019-03" db="EMBL/GenBank/DDBJ databases">
        <title>Sequencing 23 genomes of Wallemia ichthyophaga.</title>
        <authorList>
            <person name="Gostincar C."/>
        </authorList>
    </citation>
    <scope>NUCLEOTIDE SEQUENCE [LARGE SCALE GENOMIC DNA]</scope>
    <source>
        <strain evidence="7 8">EXF-8621</strain>
    </source>
</reference>
<feature type="transmembrane region" description="Helical" evidence="5">
    <location>
        <begin position="1122"/>
        <end position="1146"/>
    </location>
</feature>
<dbReference type="PANTHER" id="PTHR36819:SF1">
    <property type="entry name" value="REGULATOR OF PHOSPHOLIPASE D SRF1"/>
    <property type="match status" value="1"/>
</dbReference>
<keyword evidence="5" id="KW-0812">Transmembrane</keyword>
<dbReference type="GO" id="GO:0071944">
    <property type="term" value="C:cell periphery"/>
    <property type="evidence" value="ECO:0007669"/>
    <property type="project" value="TreeGrafter"/>
</dbReference>
<accession>A0A4T0HG42</accession>
<keyword evidence="1" id="KW-0677">Repeat</keyword>
<evidence type="ECO:0000256" key="3">
    <source>
        <dbReference type="PROSITE-ProRule" id="PRU00176"/>
    </source>
</evidence>
<dbReference type="FunFam" id="3.30.70.330:FF:000383">
    <property type="entry name" value="Sex lethal, isoform D"/>
    <property type="match status" value="1"/>
</dbReference>
<dbReference type="EMBL" id="SPOF01000017">
    <property type="protein sequence ID" value="TIB12775.1"/>
    <property type="molecule type" value="Genomic_DNA"/>
</dbReference>
<proteinExistence type="predicted"/>
<dbReference type="GO" id="GO:0003729">
    <property type="term" value="F:mRNA binding"/>
    <property type="evidence" value="ECO:0007669"/>
    <property type="project" value="UniProtKB-ARBA"/>
</dbReference>
<evidence type="ECO:0000313" key="7">
    <source>
        <dbReference type="EMBL" id="TIB12775.1"/>
    </source>
</evidence>
<dbReference type="GO" id="GO:0000324">
    <property type="term" value="C:fungal-type vacuole"/>
    <property type="evidence" value="ECO:0007669"/>
    <property type="project" value="TreeGrafter"/>
</dbReference>
<comment type="caution">
    <text evidence="7">The sequence shown here is derived from an EMBL/GenBank/DDBJ whole genome shotgun (WGS) entry which is preliminary data.</text>
</comment>
<dbReference type="InterPro" id="IPR035979">
    <property type="entry name" value="RBD_domain_sf"/>
</dbReference>